<dbReference type="PANTHER" id="PTHR24056">
    <property type="entry name" value="CELL DIVISION PROTEIN KINASE"/>
    <property type="match status" value="1"/>
</dbReference>
<dbReference type="GeneID" id="17263525"/>
<proteinExistence type="inferred from homology"/>
<dbReference type="PROSITE" id="PS50011">
    <property type="entry name" value="PROTEIN_KINASE_DOM"/>
    <property type="match status" value="1"/>
</dbReference>
<keyword evidence="4" id="KW-0547">Nucleotide-binding</keyword>
<dbReference type="HOGENOM" id="CLU_618853_0_0_1"/>
<keyword evidence="6" id="KW-0067">ATP-binding</keyword>
<dbReference type="eggNOG" id="KOG0663">
    <property type="taxonomic scope" value="Eukaryota"/>
</dbReference>
<feature type="compositionally biased region" description="Basic and acidic residues" evidence="7">
    <location>
        <begin position="1"/>
        <end position="30"/>
    </location>
</feature>
<sequence length="443" mass="47650">MCKRRGEDRAGREQPLHRWDPDRPDDDQRVHKLARAAEPPAGGGLGKKSSILDYVKEEAARRESDAAAPKTSGGLSGSRTLSHADRMLAEASAFRAAATPSAPTEPAPTAATSSTAAAPASAGGAREQSGSPGGAGGACEEEARGSFVPATGFEGARAGWVFKTGAEGLGYYQEARAAAACRSVDAFEKLHKIDEGTYGVVYKARDRQSGSVVALKQVKILNSREGFPVVSKDKMFMVKRLLLDLTSALAYCHEHYVLHRDLKTSNLLMNNRGKVCIADFGLARKYGDPPKEYTQPVVTLWYRAPELLLGATTYSAPIDVWSLGCIFAELVLGAPLLAGRGEIDQISQTFKLLSTPTEESWPGVSKLPNWSKVSFRPQPFARLREKFTRGASFTSSTAMSNHGLALLEKMLSLNPAARVTAEGALRHPYFAEDPPPKAHLTLP</sequence>
<evidence type="ECO:0000256" key="5">
    <source>
        <dbReference type="ARBA" id="ARBA00022777"/>
    </source>
</evidence>
<dbReference type="InterPro" id="IPR000719">
    <property type="entry name" value="Prot_kinase_dom"/>
</dbReference>
<reference evidence="10" key="1">
    <citation type="journal article" date="2013" name="Nature">
        <title>Pan genome of the phytoplankton Emiliania underpins its global distribution.</title>
        <authorList>
            <person name="Read B.A."/>
            <person name="Kegel J."/>
            <person name="Klute M.J."/>
            <person name="Kuo A."/>
            <person name="Lefebvre S.C."/>
            <person name="Maumus F."/>
            <person name="Mayer C."/>
            <person name="Miller J."/>
            <person name="Monier A."/>
            <person name="Salamov A."/>
            <person name="Young J."/>
            <person name="Aguilar M."/>
            <person name="Claverie J.M."/>
            <person name="Frickenhaus S."/>
            <person name="Gonzalez K."/>
            <person name="Herman E.K."/>
            <person name="Lin Y.C."/>
            <person name="Napier J."/>
            <person name="Ogata H."/>
            <person name="Sarno A.F."/>
            <person name="Shmutz J."/>
            <person name="Schroeder D."/>
            <person name="de Vargas C."/>
            <person name="Verret F."/>
            <person name="von Dassow P."/>
            <person name="Valentin K."/>
            <person name="Van de Peer Y."/>
            <person name="Wheeler G."/>
            <person name="Dacks J.B."/>
            <person name="Delwiche C.F."/>
            <person name="Dyhrman S.T."/>
            <person name="Glockner G."/>
            <person name="John U."/>
            <person name="Richards T."/>
            <person name="Worden A.Z."/>
            <person name="Zhang X."/>
            <person name="Grigoriev I.V."/>
            <person name="Allen A.E."/>
            <person name="Bidle K."/>
            <person name="Borodovsky M."/>
            <person name="Bowler C."/>
            <person name="Brownlee C."/>
            <person name="Cock J.M."/>
            <person name="Elias M."/>
            <person name="Gladyshev V.N."/>
            <person name="Groth M."/>
            <person name="Guda C."/>
            <person name="Hadaegh A."/>
            <person name="Iglesias-Rodriguez M.D."/>
            <person name="Jenkins J."/>
            <person name="Jones B.M."/>
            <person name="Lawson T."/>
            <person name="Leese F."/>
            <person name="Lindquist E."/>
            <person name="Lobanov A."/>
            <person name="Lomsadze A."/>
            <person name="Malik S.B."/>
            <person name="Marsh M.E."/>
            <person name="Mackinder L."/>
            <person name="Mock T."/>
            <person name="Mueller-Roeber B."/>
            <person name="Pagarete A."/>
            <person name="Parker M."/>
            <person name="Probert I."/>
            <person name="Quesneville H."/>
            <person name="Raines C."/>
            <person name="Rensing S.A."/>
            <person name="Riano-Pachon D.M."/>
            <person name="Richier S."/>
            <person name="Rokitta S."/>
            <person name="Shiraiwa Y."/>
            <person name="Soanes D.M."/>
            <person name="van der Giezen M."/>
            <person name="Wahlund T.M."/>
            <person name="Williams B."/>
            <person name="Wilson W."/>
            <person name="Wolfe G."/>
            <person name="Wurch L.L."/>
        </authorList>
    </citation>
    <scope>NUCLEOTIDE SEQUENCE</scope>
</reference>
<dbReference type="Proteomes" id="UP000013827">
    <property type="component" value="Unassembled WGS sequence"/>
</dbReference>
<dbReference type="InterPro" id="IPR008271">
    <property type="entry name" value="Ser/Thr_kinase_AS"/>
</dbReference>
<comment type="similarity">
    <text evidence="1">Belongs to the protein kinase superfamily. CMGC Ser/Thr protein kinase family. CDC2/CDKX subfamily.</text>
</comment>
<feature type="compositionally biased region" description="Low complexity" evidence="7">
    <location>
        <begin position="94"/>
        <end position="122"/>
    </location>
</feature>
<feature type="compositionally biased region" description="Basic and acidic residues" evidence="7">
    <location>
        <begin position="54"/>
        <end position="65"/>
    </location>
</feature>
<dbReference type="SMART" id="SM00220">
    <property type="entry name" value="S_TKc"/>
    <property type="match status" value="1"/>
</dbReference>
<dbReference type="GO" id="GO:0005634">
    <property type="term" value="C:nucleus"/>
    <property type="evidence" value="ECO:0007669"/>
    <property type="project" value="TreeGrafter"/>
</dbReference>
<dbReference type="SUPFAM" id="SSF56112">
    <property type="entry name" value="Protein kinase-like (PK-like)"/>
    <property type="match status" value="1"/>
</dbReference>
<reference evidence="9" key="2">
    <citation type="submission" date="2024-10" db="UniProtKB">
        <authorList>
            <consortium name="EnsemblProtists"/>
        </authorList>
    </citation>
    <scope>IDENTIFICATION</scope>
</reference>
<evidence type="ECO:0000256" key="1">
    <source>
        <dbReference type="ARBA" id="ARBA00006485"/>
    </source>
</evidence>
<dbReference type="InterPro" id="IPR011009">
    <property type="entry name" value="Kinase-like_dom_sf"/>
</dbReference>
<dbReference type="PROSITE" id="PS00108">
    <property type="entry name" value="PROTEIN_KINASE_ST"/>
    <property type="match status" value="1"/>
</dbReference>
<accession>A0A0D3J1J0</accession>
<dbReference type="GO" id="GO:0004674">
    <property type="term" value="F:protein serine/threonine kinase activity"/>
    <property type="evidence" value="ECO:0007669"/>
    <property type="project" value="UniProtKB-KW"/>
</dbReference>
<evidence type="ECO:0000256" key="6">
    <source>
        <dbReference type="ARBA" id="ARBA00022840"/>
    </source>
</evidence>
<keyword evidence="3" id="KW-0808">Transferase</keyword>
<dbReference type="InterPro" id="IPR050108">
    <property type="entry name" value="CDK"/>
</dbReference>
<dbReference type="Pfam" id="PF00069">
    <property type="entry name" value="Pkinase"/>
    <property type="match status" value="1"/>
</dbReference>
<feature type="region of interest" description="Disordered" evidence="7">
    <location>
        <begin position="1"/>
        <end position="79"/>
    </location>
</feature>
<evidence type="ECO:0000259" key="8">
    <source>
        <dbReference type="PROSITE" id="PS50011"/>
    </source>
</evidence>
<keyword evidence="10" id="KW-1185">Reference proteome</keyword>
<dbReference type="KEGG" id="ehx:EMIHUDRAFT_210043"/>
<protein>
    <recommendedName>
        <fullName evidence="8">Protein kinase domain-containing protein</fullName>
    </recommendedName>
</protein>
<dbReference type="FunFam" id="1.10.510.10:FF:000624">
    <property type="entry name" value="Mitogen-activated protein kinase"/>
    <property type="match status" value="1"/>
</dbReference>
<evidence type="ECO:0000256" key="4">
    <source>
        <dbReference type="ARBA" id="ARBA00022741"/>
    </source>
</evidence>
<dbReference type="STRING" id="2903.R1DSA3"/>
<dbReference type="RefSeq" id="XP_005769804.1">
    <property type="nucleotide sequence ID" value="XM_005769747.1"/>
</dbReference>
<evidence type="ECO:0000256" key="7">
    <source>
        <dbReference type="SAM" id="MobiDB-lite"/>
    </source>
</evidence>
<dbReference type="GO" id="GO:0005524">
    <property type="term" value="F:ATP binding"/>
    <property type="evidence" value="ECO:0007669"/>
    <property type="project" value="UniProtKB-KW"/>
</dbReference>
<dbReference type="AlphaFoldDB" id="A0A0D3J1J0"/>
<dbReference type="Gene3D" id="3.30.200.20">
    <property type="entry name" value="Phosphorylase Kinase, domain 1"/>
    <property type="match status" value="1"/>
</dbReference>
<dbReference type="Gene3D" id="1.10.510.10">
    <property type="entry name" value="Transferase(Phosphotransferase) domain 1"/>
    <property type="match status" value="1"/>
</dbReference>
<dbReference type="GO" id="GO:0007346">
    <property type="term" value="P:regulation of mitotic cell cycle"/>
    <property type="evidence" value="ECO:0007669"/>
    <property type="project" value="TreeGrafter"/>
</dbReference>
<keyword evidence="2" id="KW-0723">Serine/threonine-protein kinase</keyword>
<feature type="compositionally biased region" description="Low complexity" evidence="7">
    <location>
        <begin position="66"/>
        <end position="79"/>
    </location>
</feature>
<feature type="region of interest" description="Disordered" evidence="7">
    <location>
        <begin position="94"/>
        <end position="140"/>
    </location>
</feature>
<evidence type="ECO:0000256" key="2">
    <source>
        <dbReference type="ARBA" id="ARBA00022527"/>
    </source>
</evidence>
<evidence type="ECO:0000313" key="10">
    <source>
        <dbReference type="Proteomes" id="UP000013827"/>
    </source>
</evidence>
<organism evidence="9 10">
    <name type="scientific">Emiliania huxleyi (strain CCMP1516)</name>
    <dbReference type="NCBI Taxonomy" id="280463"/>
    <lineage>
        <taxon>Eukaryota</taxon>
        <taxon>Haptista</taxon>
        <taxon>Haptophyta</taxon>
        <taxon>Prymnesiophyceae</taxon>
        <taxon>Isochrysidales</taxon>
        <taxon>Noelaerhabdaceae</taxon>
        <taxon>Emiliania</taxon>
    </lineage>
</organism>
<dbReference type="EnsemblProtists" id="EOD17375">
    <property type="protein sequence ID" value="EOD17375"/>
    <property type="gene ID" value="EMIHUDRAFT_210043"/>
</dbReference>
<dbReference type="PANTHER" id="PTHR24056:SF107">
    <property type="entry name" value="CYCLIN-DEPENDENT KINASE 11A-RELATED"/>
    <property type="match status" value="1"/>
</dbReference>
<evidence type="ECO:0000256" key="3">
    <source>
        <dbReference type="ARBA" id="ARBA00022679"/>
    </source>
</evidence>
<keyword evidence="5" id="KW-0418">Kinase</keyword>
<evidence type="ECO:0000313" key="9">
    <source>
        <dbReference type="EnsemblProtists" id="EOD17375"/>
    </source>
</evidence>
<name>A0A0D3J1J0_EMIH1</name>
<dbReference type="PaxDb" id="2903-EOD17375"/>
<feature type="domain" description="Protein kinase" evidence="8">
    <location>
        <begin position="124"/>
        <end position="430"/>
    </location>
</feature>